<dbReference type="EMBL" id="QFQD01000025">
    <property type="protein sequence ID" value="PZQ83018.1"/>
    <property type="molecule type" value="Genomic_DNA"/>
</dbReference>
<dbReference type="Proteomes" id="UP000248887">
    <property type="component" value="Unassembled WGS sequence"/>
</dbReference>
<evidence type="ECO:0000313" key="1">
    <source>
        <dbReference type="EMBL" id="PZQ83018.1"/>
    </source>
</evidence>
<dbReference type="InterPro" id="IPR015422">
    <property type="entry name" value="PyrdxlP-dep_Trfase_small"/>
</dbReference>
<organism evidence="1 2">
    <name type="scientific">Ancylobacter novellus</name>
    <name type="common">Thiobacillus novellus</name>
    <dbReference type="NCBI Taxonomy" id="921"/>
    <lineage>
        <taxon>Bacteria</taxon>
        <taxon>Pseudomonadati</taxon>
        <taxon>Pseudomonadota</taxon>
        <taxon>Alphaproteobacteria</taxon>
        <taxon>Hyphomicrobiales</taxon>
        <taxon>Xanthobacteraceae</taxon>
        <taxon>Ancylobacter</taxon>
    </lineage>
</organism>
<evidence type="ECO:0000313" key="2">
    <source>
        <dbReference type="Proteomes" id="UP000248887"/>
    </source>
</evidence>
<feature type="non-terminal residue" evidence="1">
    <location>
        <position position="1"/>
    </location>
</feature>
<dbReference type="AlphaFoldDB" id="A0A2W5QZY0"/>
<reference evidence="1 2" key="1">
    <citation type="submission" date="2017-08" db="EMBL/GenBank/DDBJ databases">
        <title>Infants hospitalized years apart are colonized by the same room-sourced microbial strains.</title>
        <authorList>
            <person name="Brooks B."/>
            <person name="Olm M.R."/>
            <person name="Firek B.A."/>
            <person name="Baker R."/>
            <person name="Thomas B.C."/>
            <person name="Morowitz M.J."/>
            <person name="Banfield J.F."/>
        </authorList>
    </citation>
    <scope>NUCLEOTIDE SEQUENCE [LARGE SCALE GENOMIC DNA]</scope>
    <source>
        <strain evidence="1">S2_005_001_R2_27</strain>
    </source>
</reference>
<proteinExistence type="predicted"/>
<comment type="caution">
    <text evidence="1">The sequence shown here is derived from an EMBL/GenBank/DDBJ whole genome shotgun (WGS) entry which is preliminary data.</text>
</comment>
<protein>
    <submittedName>
        <fullName evidence="1">Low specificity L-threonine aldolase</fullName>
    </submittedName>
</protein>
<name>A0A2W5QZY0_ANCNO</name>
<dbReference type="SUPFAM" id="SSF53383">
    <property type="entry name" value="PLP-dependent transferases"/>
    <property type="match status" value="1"/>
</dbReference>
<accession>A0A2W5QZY0</accession>
<gene>
    <name evidence="1" type="ORF">DI549_09725</name>
</gene>
<dbReference type="Gene3D" id="3.90.1150.10">
    <property type="entry name" value="Aspartate Aminotransferase, domain 1"/>
    <property type="match status" value="1"/>
</dbReference>
<sequence>NARAANSAAARLDAGLRLIAGVEVQGAVEANMLFVRLPQPMIEGLLRQGFRFYTDRWGPGVVRLVTSFLTTSEDVDRLL</sequence>
<dbReference type="InterPro" id="IPR015424">
    <property type="entry name" value="PyrdxlP-dep_Trfase"/>
</dbReference>